<dbReference type="PANTHER" id="PTHR21234">
    <property type="entry name" value="PURINE NUCLEOSIDE PHOSPHORYLASE"/>
    <property type="match status" value="1"/>
</dbReference>
<sequence>MKLGIRSLCLTIIFEYQPEEVFPKDGTPEEREHAFWVTVDPRYFNISKTLQELKLEGCINSTTCLSTTPKVTTVERGTSASIYVDNAAYRSFIYQKFNSSLRLGWRGICRVKQADTFTSLAATNSVSVVVEFIKKLSP</sequence>
<protein>
    <submittedName>
        <fullName evidence="1">Uncharacterized protein</fullName>
    </submittedName>
</protein>
<evidence type="ECO:0000313" key="2">
    <source>
        <dbReference type="Proteomes" id="UP000516437"/>
    </source>
</evidence>
<reference evidence="1 2" key="1">
    <citation type="journal article" date="2019" name="Plant Biotechnol. J.">
        <title>The red bayberry genome and genetic basis of sex determination.</title>
        <authorList>
            <person name="Jia H.M."/>
            <person name="Jia H.J."/>
            <person name="Cai Q.L."/>
            <person name="Wang Y."/>
            <person name="Zhao H.B."/>
            <person name="Yang W.F."/>
            <person name="Wang G.Y."/>
            <person name="Li Y.H."/>
            <person name="Zhan D.L."/>
            <person name="Shen Y.T."/>
            <person name="Niu Q.F."/>
            <person name="Chang L."/>
            <person name="Qiu J."/>
            <person name="Zhao L."/>
            <person name="Xie H.B."/>
            <person name="Fu W.Y."/>
            <person name="Jin J."/>
            <person name="Li X.W."/>
            <person name="Jiao Y."/>
            <person name="Zhou C.C."/>
            <person name="Tu T."/>
            <person name="Chai C.Y."/>
            <person name="Gao J.L."/>
            <person name="Fan L.J."/>
            <person name="van de Weg E."/>
            <person name="Wang J.Y."/>
            <person name="Gao Z.S."/>
        </authorList>
    </citation>
    <scope>NUCLEOTIDE SEQUENCE [LARGE SCALE GENOMIC DNA]</scope>
    <source>
        <tissue evidence="1">Leaves</tissue>
    </source>
</reference>
<keyword evidence="2" id="KW-1185">Reference proteome</keyword>
<comment type="caution">
    <text evidence="1">The sequence shown here is derived from an EMBL/GenBank/DDBJ whole genome shotgun (WGS) entry which is preliminary data.</text>
</comment>
<proteinExistence type="predicted"/>
<dbReference type="OrthoDB" id="1891335at2759"/>
<dbReference type="PANTHER" id="PTHR21234:SF19">
    <property type="entry name" value="BARK STORAGE PROTEIN B-LIKE"/>
    <property type="match status" value="1"/>
</dbReference>
<name>A0A6A1UVB4_9ROSI</name>
<evidence type="ECO:0000313" key="1">
    <source>
        <dbReference type="EMBL" id="KAB1204374.1"/>
    </source>
</evidence>
<dbReference type="EMBL" id="RXIC02000026">
    <property type="protein sequence ID" value="KAB1204374.1"/>
    <property type="molecule type" value="Genomic_DNA"/>
</dbReference>
<dbReference type="AlphaFoldDB" id="A0A6A1UVB4"/>
<gene>
    <name evidence="1" type="ORF">CJ030_MR8G014175</name>
</gene>
<dbReference type="Proteomes" id="UP000516437">
    <property type="component" value="Chromosome 8"/>
</dbReference>
<accession>A0A6A1UVB4</accession>
<organism evidence="1 2">
    <name type="scientific">Morella rubra</name>
    <name type="common">Chinese bayberry</name>
    <dbReference type="NCBI Taxonomy" id="262757"/>
    <lineage>
        <taxon>Eukaryota</taxon>
        <taxon>Viridiplantae</taxon>
        <taxon>Streptophyta</taxon>
        <taxon>Embryophyta</taxon>
        <taxon>Tracheophyta</taxon>
        <taxon>Spermatophyta</taxon>
        <taxon>Magnoliopsida</taxon>
        <taxon>eudicotyledons</taxon>
        <taxon>Gunneridae</taxon>
        <taxon>Pentapetalae</taxon>
        <taxon>rosids</taxon>
        <taxon>fabids</taxon>
        <taxon>Fagales</taxon>
        <taxon>Myricaceae</taxon>
        <taxon>Morella</taxon>
    </lineage>
</organism>